<dbReference type="RefSeq" id="WP_207445521.1">
    <property type="nucleotide sequence ID" value="NZ_CP061091.1"/>
</dbReference>
<keyword evidence="4" id="KW-1185">Reference proteome</keyword>
<sequence length="266" mass="27804">MPSHRHALELLARLGYAARGVVNLIIGLLAFLAALGQGGQTTGSKGALLSLLSHPFGGVLLGVVALGLFGFALWRGCQSLLDADSKGRGAKAMVVRAGQMISAFTYAGLGIFAAALIIGRAVGSTDDAQQAQDWSRWLMAHPFGEVLVALAGLVVAGVGVGMLVRARKASFTRHLECPEPAGSWVVKLGRIGFSARGVVFLIIGAFLVIAAWQSDPEEVRGLSGALRALQGQPFGRVLFGIVALGLAAFGIFEFAEARYRRIRAPG</sequence>
<dbReference type="InterPro" id="IPR009597">
    <property type="entry name" value="DUF1206"/>
</dbReference>
<feature type="domain" description="DUF1206" evidence="2">
    <location>
        <begin position="97"/>
        <end position="168"/>
    </location>
</feature>
<feature type="transmembrane region" description="Helical" evidence="1">
    <location>
        <begin position="234"/>
        <end position="255"/>
    </location>
</feature>
<evidence type="ECO:0000313" key="4">
    <source>
        <dbReference type="Proteomes" id="UP001518990"/>
    </source>
</evidence>
<dbReference type="EMBL" id="JACTNF010000003">
    <property type="protein sequence ID" value="MBO1073944.1"/>
    <property type="molecule type" value="Genomic_DNA"/>
</dbReference>
<keyword evidence="1" id="KW-0472">Membrane</keyword>
<feature type="transmembrane region" description="Helical" evidence="1">
    <location>
        <begin position="16"/>
        <end position="36"/>
    </location>
</feature>
<comment type="caution">
    <text evidence="3">The sequence shown here is derived from an EMBL/GenBank/DDBJ whole genome shotgun (WGS) entry which is preliminary data.</text>
</comment>
<feature type="transmembrane region" description="Helical" evidence="1">
    <location>
        <begin position="143"/>
        <end position="164"/>
    </location>
</feature>
<feature type="domain" description="DUF1206" evidence="2">
    <location>
        <begin position="191"/>
        <end position="260"/>
    </location>
</feature>
<proteinExistence type="predicted"/>
<accession>A0ABS3K8Z9</accession>
<feature type="transmembrane region" description="Helical" evidence="1">
    <location>
        <begin position="193"/>
        <end position="214"/>
    </location>
</feature>
<protein>
    <submittedName>
        <fullName evidence="3">DUF1206 domain-containing protein</fullName>
    </submittedName>
</protein>
<name>A0ABS3K8Z9_9PROT</name>
<evidence type="ECO:0000313" key="3">
    <source>
        <dbReference type="EMBL" id="MBO1073944.1"/>
    </source>
</evidence>
<gene>
    <name evidence="3" type="ORF">IAI60_04930</name>
</gene>
<reference evidence="3 4" key="1">
    <citation type="submission" date="2020-09" db="EMBL/GenBank/DDBJ databases">
        <title>Roseomonas.</title>
        <authorList>
            <person name="Zhu W."/>
        </authorList>
    </citation>
    <scope>NUCLEOTIDE SEQUENCE [LARGE SCALE GENOMIC DNA]</scope>
    <source>
        <strain evidence="3 4">1311</strain>
    </source>
</reference>
<evidence type="ECO:0000259" key="2">
    <source>
        <dbReference type="Pfam" id="PF06724"/>
    </source>
</evidence>
<keyword evidence="1" id="KW-0812">Transmembrane</keyword>
<dbReference type="Pfam" id="PF06724">
    <property type="entry name" value="DUF1206"/>
    <property type="match status" value="3"/>
</dbReference>
<keyword evidence="1" id="KW-1133">Transmembrane helix</keyword>
<feature type="transmembrane region" description="Helical" evidence="1">
    <location>
        <begin position="56"/>
        <end position="76"/>
    </location>
</feature>
<organism evidence="3 4">
    <name type="scientific">Roseomonas marmotae</name>
    <dbReference type="NCBI Taxonomy" id="2768161"/>
    <lineage>
        <taxon>Bacteria</taxon>
        <taxon>Pseudomonadati</taxon>
        <taxon>Pseudomonadota</taxon>
        <taxon>Alphaproteobacteria</taxon>
        <taxon>Acetobacterales</taxon>
        <taxon>Roseomonadaceae</taxon>
        <taxon>Roseomonas</taxon>
    </lineage>
</organism>
<feature type="transmembrane region" description="Helical" evidence="1">
    <location>
        <begin position="97"/>
        <end position="123"/>
    </location>
</feature>
<feature type="domain" description="DUF1206" evidence="2">
    <location>
        <begin position="14"/>
        <end position="79"/>
    </location>
</feature>
<dbReference type="Proteomes" id="UP001518990">
    <property type="component" value="Unassembled WGS sequence"/>
</dbReference>
<evidence type="ECO:0000256" key="1">
    <source>
        <dbReference type="SAM" id="Phobius"/>
    </source>
</evidence>